<gene>
    <name evidence="1" type="ORF">IDM48_04405</name>
</gene>
<accession>A0A7H2BLV4</accession>
<reference evidence="1 2" key="1">
    <citation type="submission" date="2020-09" db="EMBL/GenBank/DDBJ databases">
        <title>Investigation of environmental microbe.</title>
        <authorList>
            <person name="Ou Y."/>
            <person name="Kang Q."/>
        </authorList>
    </citation>
    <scope>NUCLEOTIDE SEQUENCE [LARGE SCALE GENOMIC DNA]</scope>
    <source>
        <strain evidence="1 2">KJZ-9</strain>
    </source>
</reference>
<name>A0A7H2BLV4_9MICC</name>
<sequence length="96" mass="11385">MSQPGTHEYHKECEKTLADIRREREKRNAEWEKKIEETFTNSGEEAAQRIADGMRLDNLRFDQLEMLFRSNMQFAMLYEINSTLRAIKNQVMGLKS</sequence>
<dbReference type="RefSeq" id="WP_190618233.1">
    <property type="nucleotide sequence ID" value="NZ_CP061538.1"/>
</dbReference>
<evidence type="ECO:0000313" key="2">
    <source>
        <dbReference type="Proteomes" id="UP000516421"/>
    </source>
</evidence>
<dbReference type="AlphaFoldDB" id="A0A7H2BLV4"/>
<evidence type="ECO:0000313" key="1">
    <source>
        <dbReference type="EMBL" id="QNV40650.1"/>
    </source>
</evidence>
<proteinExistence type="predicted"/>
<dbReference type="EMBL" id="CP061538">
    <property type="protein sequence ID" value="QNV40650.1"/>
    <property type="molecule type" value="Genomic_DNA"/>
</dbReference>
<dbReference type="KEGG" id="rama:IDM48_04405"/>
<dbReference type="Proteomes" id="UP000516421">
    <property type="component" value="Chromosome"/>
</dbReference>
<organism evidence="1 2">
    <name type="scientific">Rothia amarae</name>
    <dbReference type="NCBI Taxonomy" id="169480"/>
    <lineage>
        <taxon>Bacteria</taxon>
        <taxon>Bacillati</taxon>
        <taxon>Actinomycetota</taxon>
        <taxon>Actinomycetes</taxon>
        <taxon>Micrococcales</taxon>
        <taxon>Micrococcaceae</taxon>
        <taxon>Rothia</taxon>
    </lineage>
</organism>
<protein>
    <submittedName>
        <fullName evidence="1">Uncharacterized protein</fullName>
    </submittedName>
</protein>
<keyword evidence="2" id="KW-1185">Reference proteome</keyword>